<name>A0ABT6B7Q2_9GAMM</name>
<evidence type="ECO:0000313" key="6">
    <source>
        <dbReference type="Proteomes" id="UP001528850"/>
    </source>
</evidence>
<keyword evidence="6" id="KW-1185">Reference proteome</keyword>
<dbReference type="InterPro" id="IPR039418">
    <property type="entry name" value="LexA-like"/>
</dbReference>
<dbReference type="Proteomes" id="UP001528850">
    <property type="component" value="Unassembled WGS sequence"/>
</dbReference>
<keyword evidence="1" id="KW-0805">Transcription regulation</keyword>
<evidence type="ECO:0000256" key="3">
    <source>
        <dbReference type="ARBA" id="ARBA00023163"/>
    </source>
</evidence>
<gene>
    <name evidence="5" type="ORF">P3W24_03855</name>
</gene>
<sequence length="227" mass="25332">MDVFQIRHCNLKALLLELERAGTRRAVDQAQRLGGMNPSFLSQLKGGKNMGGDVARKIEQSVQKPHGWMDSRHDVPADERVLEFDETASYVPRSSLRRVPVVGTASLGMDGYWTDLEYPVGHGDGYFEFPTTDKDAYVLQVRGGSMHPAIRSGWYVVIEPNKTPQMGEFVMVKLADGRSTVKEFLWHRDGEYVLNAIANNERLVVDEADVDVIHHVGGILPPSGRQS</sequence>
<dbReference type="Gene3D" id="2.10.109.10">
    <property type="entry name" value="Umud Fragment, subunit A"/>
    <property type="match status" value="1"/>
</dbReference>
<protein>
    <submittedName>
        <fullName evidence="5">S24 family peptidase</fullName>
    </submittedName>
</protein>
<keyword evidence="3" id="KW-0804">Transcription</keyword>
<dbReference type="EMBL" id="JARJJS010000001">
    <property type="protein sequence ID" value="MDF4024105.1"/>
    <property type="molecule type" value="Genomic_DNA"/>
</dbReference>
<keyword evidence="2" id="KW-0238">DNA-binding</keyword>
<comment type="caution">
    <text evidence="5">The sequence shown here is derived from an EMBL/GenBank/DDBJ whole genome shotgun (WGS) entry which is preliminary data.</text>
</comment>
<dbReference type="Pfam" id="PF00717">
    <property type="entry name" value="Peptidase_S24"/>
    <property type="match status" value="1"/>
</dbReference>
<evidence type="ECO:0000259" key="4">
    <source>
        <dbReference type="Pfam" id="PF00717"/>
    </source>
</evidence>
<feature type="domain" description="Peptidase S24/S26A/S26B/S26C" evidence="4">
    <location>
        <begin position="124"/>
        <end position="198"/>
    </location>
</feature>
<dbReference type="InterPro" id="IPR015927">
    <property type="entry name" value="Peptidase_S24_S26A/B/C"/>
</dbReference>
<evidence type="ECO:0000256" key="1">
    <source>
        <dbReference type="ARBA" id="ARBA00023015"/>
    </source>
</evidence>
<accession>A0ABT6B7Q2</accession>
<dbReference type="SUPFAM" id="SSF51306">
    <property type="entry name" value="LexA/Signal peptidase"/>
    <property type="match status" value="1"/>
</dbReference>
<dbReference type="PANTHER" id="PTHR40661">
    <property type="match status" value="1"/>
</dbReference>
<organism evidence="5 6">
    <name type="scientific">Luteibacter sahnii</name>
    <dbReference type="NCBI Taxonomy" id="3021977"/>
    <lineage>
        <taxon>Bacteria</taxon>
        <taxon>Pseudomonadati</taxon>
        <taxon>Pseudomonadota</taxon>
        <taxon>Gammaproteobacteria</taxon>
        <taxon>Lysobacterales</taxon>
        <taxon>Rhodanobacteraceae</taxon>
        <taxon>Luteibacter</taxon>
    </lineage>
</organism>
<evidence type="ECO:0000313" key="5">
    <source>
        <dbReference type="EMBL" id="MDF4024105.1"/>
    </source>
</evidence>
<proteinExistence type="predicted"/>
<dbReference type="PANTHER" id="PTHR40661:SF3">
    <property type="entry name" value="FELS-1 PROPHAGE TRANSCRIPTIONAL REGULATOR"/>
    <property type="match status" value="1"/>
</dbReference>
<dbReference type="InterPro" id="IPR036286">
    <property type="entry name" value="LexA/Signal_pep-like_sf"/>
</dbReference>
<reference evidence="5 6" key="1">
    <citation type="journal article" date="2024" name="Curr. Microbiol.">
        <title>Luteibacter sahnii sp. nov., A Novel Yellow-Colored Xanthomonadin Pigment Producing Probiotic Bacterium from Healthy Rice Seed Microbiome.</title>
        <authorList>
            <person name="Jaiswal G."/>
            <person name="Rana R."/>
            <person name="Nayak P.K."/>
            <person name="Chouhan R."/>
            <person name="Gandhi S.G."/>
            <person name="Patel H.K."/>
            <person name="Patil P.B."/>
        </authorList>
    </citation>
    <scope>NUCLEOTIDE SEQUENCE [LARGE SCALE GENOMIC DNA]</scope>
    <source>
        <strain evidence="5 6">PPL201</strain>
    </source>
</reference>
<dbReference type="CDD" id="cd06529">
    <property type="entry name" value="S24_LexA-like"/>
    <property type="match status" value="1"/>
</dbReference>
<evidence type="ECO:0000256" key="2">
    <source>
        <dbReference type="ARBA" id="ARBA00023125"/>
    </source>
</evidence>